<sequence length="388" mass="42893">MGLGGTSTQNLHHTLGGTLKRNSFPPLCLSHSPAITNSSTGYFAIMNSSASYSAIINYTTNSSPASCVQIDVSPISDLLMAIYIMAFILGVVFHLTTLGPIAQQVSSHNVLGVYLLSLSLSDLFYVFTMPLWIYYYRMDHKWVLGEVSCSVAGFIYYSNMYVSIYLLCCISVDRCLAVTFPLHAKVFRRNRYAWAICGGVVLLIMGAHALILKLNTDSQLDPETGRCYENYPMTLQLARFNLIRVGLGFLAPLLLLALCYTQIFRKVRQSCGIKEGNKRKVKLLSMGVIAIFSICFAPYHILLLLRSVVFILLGDDSCEFEQSLHFFFSGTLALSSLNSVVDPLLYVLVSNGVKDDMRLCCWWGKGASSGSPTASSPTQLRTRFTSLS</sequence>
<dbReference type="PRINTS" id="PR01157">
    <property type="entry name" value="P2YPURNOCPTR"/>
</dbReference>
<dbReference type="GO" id="GO:0000082">
    <property type="term" value="P:G1/S transition of mitotic cell cycle"/>
    <property type="evidence" value="ECO:0007669"/>
    <property type="project" value="TreeGrafter"/>
</dbReference>
<dbReference type="GO" id="GO:0010972">
    <property type="term" value="P:negative regulation of G2/M transition of mitotic cell cycle"/>
    <property type="evidence" value="ECO:0007669"/>
    <property type="project" value="TreeGrafter"/>
</dbReference>
<evidence type="ECO:0000256" key="11">
    <source>
        <dbReference type="ARBA" id="ARBA00023224"/>
    </source>
</evidence>
<dbReference type="PRINTS" id="PR00237">
    <property type="entry name" value="GPCRRHODOPSN"/>
</dbReference>
<protein>
    <recommendedName>
        <fullName evidence="15">G-protein coupled receptors family 1 profile domain-containing protein</fullName>
    </recommendedName>
</protein>
<feature type="compositionally biased region" description="Polar residues" evidence="13">
    <location>
        <begin position="379"/>
        <end position="388"/>
    </location>
</feature>
<dbReference type="Proteomes" id="UP001046870">
    <property type="component" value="Chromosome 3"/>
</dbReference>
<dbReference type="EMBL" id="JAFDVH010000003">
    <property type="protein sequence ID" value="KAG7483955.1"/>
    <property type="molecule type" value="Genomic_DNA"/>
</dbReference>
<evidence type="ECO:0000256" key="12">
    <source>
        <dbReference type="RuleBase" id="RU000688"/>
    </source>
</evidence>
<comment type="caution">
    <text evidence="16">The sequence shown here is derived from an EMBL/GenBank/DDBJ whole genome shotgun (WGS) entry which is preliminary data.</text>
</comment>
<evidence type="ECO:0000313" key="16">
    <source>
        <dbReference type="EMBL" id="KAG7483955.1"/>
    </source>
</evidence>
<evidence type="ECO:0000256" key="7">
    <source>
        <dbReference type="ARBA" id="ARBA00023136"/>
    </source>
</evidence>
<dbReference type="InterPro" id="IPR000276">
    <property type="entry name" value="GPCR_Rhodpsn"/>
</dbReference>
<evidence type="ECO:0000256" key="8">
    <source>
        <dbReference type="ARBA" id="ARBA00023157"/>
    </source>
</evidence>
<keyword evidence="17" id="KW-1185">Reference proteome</keyword>
<keyword evidence="4 12" id="KW-0812">Transmembrane</keyword>
<evidence type="ECO:0000256" key="6">
    <source>
        <dbReference type="ARBA" id="ARBA00023040"/>
    </source>
</evidence>
<dbReference type="PANTHER" id="PTHR24234:SF7">
    <property type="entry name" value="G-PROTEIN COUPLED RECEPTOR 132-RELATED"/>
    <property type="match status" value="1"/>
</dbReference>
<evidence type="ECO:0000256" key="9">
    <source>
        <dbReference type="ARBA" id="ARBA00023170"/>
    </source>
</evidence>
<comment type="similarity">
    <text evidence="2 12">Belongs to the G-protein coupled receptor 1 family.</text>
</comment>
<feature type="transmembrane region" description="Helical" evidence="14">
    <location>
        <begin position="80"/>
        <end position="101"/>
    </location>
</feature>
<evidence type="ECO:0000256" key="14">
    <source>
        <dbReference type="SAM" id="Phobius"/>
    </source>
</evidence>
<evidence type="ECO:0000259" key="15">
    <source>
        <dbReference type="PROSITE" id="PS50262"/>
    </source>
</evidence>
<dbReference type="Pfam" id="PF00001">
    <property type="entry name" value="7tm_1"/>
    <property type="match status" value="1"/>
</dbReference>
<evidence type="ECO:0000256" key="3">
    <source>
        <dbReference type="ARBA" id="ARBA00022475"/>
    </source>
</evidence>
<keyword evidence="8" id="KW-1015">Disulfide bond</keyword>
<name>A0A9D3TB93_MEGAT</name>
<accession>A0A9D3TB93</accession>
<dbReference type="PROSITE" id="PS00237">
    <property type="entry name" value="G_PROTEIN_RECEP_F1_1"/>
    <property type="match status" value="1"/>
</dbReference>
<feature type="transmembrane region" description="Helical" evidence="14">
    <location>
        <begin position="325"/>
        <end position="349"/>
    </location>
</feature>
<dbReference type="SUPFAM" id="SSF81321">
    <property type="entry name" value="Family A G protein-coupled receptor-like"/>
    <property type="match status" value="1"/>
</dbReference>
<gene>
    <name evidence="16" type="ORF">MATL_G00043810</name>
</gene>
<dbReference type="OrthoDB" id="6021389at2759"/>
<keyword evidence="3" id="KW-1003">Cell membrane</keyword>
<feature type="transmembrane region" description="Helical" evidence="14">
    <location>
        <begin position="113"/>
        <end position="135"/>
    </location>
</feature>
<evidence type="ECO:0000313" key="17">
    <source>
        <dbReference type="Proteomes" id="UP001046870"/>
    </source>
</evidence>
<keyword evidence="7 14" id="KW-0472">Membrane</keyword>
<keyword evidence="11 12" id="KW-0807">Transducer</keyword>
<feature type="transmembrane region" description="Helical" evidence="14">
    <location>
        <begin position="283"/>
        <end position="305"/>
    </location>
</feature>
<keyword evidence="10" id="KW-0325">Glycoprotein</keyword>
<feature type="domain" description="G-protein coupled receptors family 1 profile" evidence="15">
    <location>
        <begin position="84"/>
        <end position="346"/>
    </location>
</feature>
<dbReference type="Gene3D" id="1.20.1070.10">
    <property type="entry name" value="Rhodopsin 7-helix transmembrane proteins"/>
    <property type="match status" value="1"/>
</dbReference>
<proteinExistence type="inferred from homology"/>
<evidence type="ECO:0000256" key="5">
    <source>
        <dbReference type="ARBA" id="ARBA00022989"/>
    </source>
</evidence>
<dbReference type="GO" id="GO:0005886">
    <property type="term" value="C:plasma membrane"/>
    <property type="evidence" value="ECO:0007669"/>
    <property type="project" value="UniProtKB-SubCell"/>
</dbReference>
<feature type="transmembrane region" description="Helical" evidence="14">
    <location>
        <begin position="192"/>
        <end position="212"/>
    </location>
</feature>
<evidence type="ECO:0000256" key="2">
    <source>
        <dbReference type="ARBA" id="ARBA00010663"/>
    </source>
</evidence>
<reference evidence="16" key="1">
    <citation type="submission" date="2021-01" db="EMBL/GenBank/DDBJ databases">
        <authorList>
            <person name="Zahm M."/>
            <person name="Roques C."/>
            <person name="Cabau C."/>
            <person name="Klopp C."/>
            <person name="Donnadieu C."/>
            <person name="Jouanno E."/>
            <person name="Lampietro C."/>
            <person name="Louis A."/>
            <person name="Herpin A."/>
            <person name="Echchiki A."/>
            <person name="Berthelot C."/>
            <person name="Parey E."/>
            <person name="Roest-Crollius H."/>
            <person name="Braasch I."/>
            <person name="Postlethwait J."/>
            <person name="Bobe J."/>
            <person name="Montfort J."/>
            <person name="Bouchez O."/>
            <person name="Begum T."/>
            <person name="Mejri S."/>
            <person name="Adams A."/>
            <person name="Chen W.-J."/>
            <person name="Guiguen Y."/>
        </authorList>
    </citation>
    <scope>NUCLEOTIDE SEQUENCE</scope>
    <source>
        <strain evidence="16">YG-15Mar2019-1</strain>
        <tissue evidence="16">Brain</tissue>
    </source>
</reference>
<comment type="subcellular location">
    <subcellularLocation>
        <location evidence="1">Cell membrane</location>
        <topology evidence="1">Multi-pass membrane protein</topology>
    </subcellularLocation>
</comment>
<dbReference type="PROSITE" id="PS50262">
    <property type="entry name" value="G_PROTEIN_RECEP_F1_2"/>
    <property type="match status" value="1"/>
</dbReference>
<dbReference type="FunFam" id="1.20.1070.10:FF:000065">
    <property type="entry name" value="G-protein coupled receptor 4"/>
    <property type="match status" value="1"/>
</dbReference>
<evidence type="ECO:0000256" key="10">
    <source>
        <dbReference type="ARBA" id="ARBA00023180"/>
    </source>
</evidence>
<evidence type="ECO:0000256" key="13">
    <source>
        <dbReference type="SAM" id="MobiDB-lite"/>
    </source>
</evidence>
<feature type="region of interest" description="Disordered" evidence="13">
    <location>
        <begin position="367"/>
        <end position="388"/>
    </location>
</feature>
<dbReference type="AlphaFoldDB" id="A0A9D3TB93"/>
<feature type="compositionally biased region" description="Low complexity" evidence="13">
    <location>
        <begin position="367"/>
        <end position="378"/>
    </location>
</feature>
<feature type="transmembrane region" description="Helical" evidence="14">
    <location>
        <begin position="155"/>
        <end position="180"/>
    </location>
</feature>
<evidence type="ECO:0000256" key="4">
    <source>
        <dbReference type="ARBA" id="ARBA00022692"/>
    </source>
</evidence>
<feature type="transmembrane region" description="Helical" evidence="14">
    <location>
        <begin position="242"/>
        <end position="263"/>
    </location>
</feature>
<keyword evidence="5 14" id="KW-1133">Transmembrane helix</keyword>
<keyword evidence="9 12" id="KW-0675">Receptor</keyword>
<dbReference type="PANTHER" id="PTHR24234">
    <property type="entry name" value="LYSOPHOSPHATIDIC ACID RECEPTOR 5/SPHINGOSYLPHOSPHORYLCHOLINE RECEPTOR"/>
    <property type="match status" value="1"/>
</dbReference>
<dbReference type="InterPro" id="IPR017452">
    <property type="entry name" value="GPCR_Rhodpsn_7TM"/>
</dbReference>
<dbReference type="GO" id="GO:0004930">
    <property type="term" value="F:G protein-coupled receptor activity"/>
    <property type="evidence" value="ECO:0007669"/>
    <property type="project" value="UniProtKB-KW"/>
</dbReference>
<organism evidence="16 17">
    <name type="scientific">Megalops atlanticus</name>
    <name type="common">Tarpon</name>
    <name type="synonym">Clupea gigantea</name>
    <dbReference type="NCBI Taxonomy" id="7932"/>
    <lineage>
        <taxon>Eukaryota</taxon>
        <taxon>Metazoa</taxon>
        <taxon>Chordata</taxon>
        <taxon>Craniata</taxon>
        <taxon>Vertebrata</taxon>
        <taxon>Euteleostomi</taxon>
        <taxon>Actinopterygii</taxon>
        <taxon>Neopterygii</taxon>
        <taxon>Teleostei</taxon>
        <taxon>Elopiformes</taxon>
        <taxon>Megalopidae</taxon>
        <taxon>Megalops</taxon>
    </lineage>
</organism>
<evidence type="ECO:0000256" key="1">
    <source>
        <dbReference type="ARBA" id="ARBA00004651"/>
    </source>
</evidence>
<keyword evidence="6 12" id="KW-0297">G-protein coupled receptor</keyword>